<organism evidence="1 2">
    <name type="scientific">Christiangramia sediminis</name>
    <dbReference type="NCBI Taxonomy" id="2881336"/>
    <lineage>
        <taxon>Bacteria</taxon>
        <taxon>Pseudomonadati</taxon>
        <taxon>Bacteroidota</taxon>
        <taxon>Flavobacteriia</taxon>
        <taxon>Flavobacteriales</taxon>
        <taxon>Flavobacteriaceae</taxon>
        <taxon>Christiangramia</taxon>
    </lineage>
</organism>
<evidence type="ECO:0008006" key="3">
    <source>
        <dbReference type="Google" id="ProtNLM"/>
    </source>
</evidence>
<dbReference type="EMBL" id="JAJBZG010000001">
    <property type="protein sequence ID" value="MCB7479711.1"/>
    <property type="molecule type" value="Genomic_DNA"/>
</dbReference>
<protein>
    <recommendedName>
        <fullName evidence="3">Secreted protein</fullName>
    </recommendedName>
</protein>
<name>A0A9X1LG25_9FLAO</name>
<evidence type="ECO:0000313" key="1">
    <source>
        <dbReference type="EMBL" id="MCB7479711.1"/>
    </source>
</evidence>
<dbReference type="SUPFAM" id="SSF160574">
    <property type="entry name" value="BT0923-like"/>
    <property type="match status" value="1"/>
</dbReference>
<proteinExistence type="predicted"/>
<dbReference type="Gene3D" id="3.10.450.360">
    <property type="match status" value="1"/>
</dbReference>
<gene>
    <name evidence="1" type="ORF">LGQ90_00405</name>
</gene>
<sequence length="187" mass="21102">MKTLFFSLLLVAVGLVGQAQEQKITQLEEAKVGFAPLDAKITQSGDSFSYKVEEEYEGEFTKDAIAFMKANFDIQNFISEFEEDKYSSYVVTFRSSKGHLSADFNKEGELVKTFQKFQDIALPLDVRREVYMANKGWTMTSNKYIASGNGDLLEKEIYKVKLENGNQKRNVKLDSRSVSGTSVAVNQ</sequence>
<accession>A0A9X1LG25</accession>
<dbReference type="RefSeq" id="WP_229336982.1">
    <property type="nucleotide sequence ID" value="NZ_JAJBZG010000001.1"/>
</dbReference>
<evidence type="ECO:0000313" key="2">
    <source>
        <dbReference type="Proteomes" id="UP001139414"/>
    </source>
</evidence>
<comment type="caution">
    <text evidence="1">The sequence shown here is derived from an EMBL/GenBank/DDBJ whole genome shotgun (WGS) entry which is preliminary data.</text>
</comment>
<keyword evidence="2" id="KW-1185">Reference proteome</keyword>
<dbReference type="Proteomes" id="UP001139414">
    <property type="component" value="Unassembled WGS sequence"/>
</dbReference>
<dbReference type="AlphaFoldDB" id="A0A9X1LG25"/>
<reference evidence="1" key="1">
    <citation type="submission" date="2021-10" db="EMBL/GenBank/DDBJ databases">
        <title>Gramella sp. ASW11-100T, isolated from marine sediment.</title>
        <authorList>
            <person name="Xia C."/>
        </authorList>
    </citation>
    <scope>NUCLEOTIDE SEQUENCE</scope>
    <source>
        <strain evidence="1">ASW11-100</strain>
    </source>
</reference>